<dbReference type="Proteomes" id="UP000001365">
    <property type="component" value="Chromosome"/>
</dbReference>
<feature type="transmembrane region" description="Helical" evidence="1">
    <location>
        <begin position="242"/>
        <end position="263"/>
    </location>
</feature>
<evidence type="ECO:0000313" key="2">
    <source>
        <dbReference type="EMBL" id="CAW92244.1"/>
    </source>
</evidence>
<keyword evidence="1" id="KW-1133">Transmembrane helix</keyword>
<evidence type="ECO:0000256" key="1">
    <source>
        <dbReference type="SAM" id="Phobius"/>
    </source>
</evidence>
<name>C0M843_STRE4</name>
<feature type="transmembrane region" description="Helical" evidence="1">
    <location>
        <begin position="325"/>
        <end position="345"/>
    </location>
</feature>
<dbReference type="EMBL" id="FM204883">
    <property type="protein sequence ID" value="CAW92244.1"/>
    <property type="molecule type" value="Genomic_DNA"/>
</dbReference>
<evidence type="ECO:0000313" key="3">
    <source>
        <dbReference type="Proteomes" id="UP000001365"/>
    </source>
</evidence>
<keyword evidence="1" id="KW-0472">Membrane</keyword>
<proteinExistence type="predicted"/>
<dbReference type="AlphaFoldDB" id="C0M843"/>
<feature type="transmembrane region" description="Helical" evidence="1">
    <location>
        <begin position="204"/>
        <end position="230"/>
    </location>
</feature>
<dbReference type="HOGENOM" id="CLU_731415_0_0_9"/>
<feature type="transmembrane region" description="Helical" evidence="1">
    <location>
        <begin position="296"/>
        <end position="319"/>
    </location>
</feature>
<accession>C0M843</accession>
<protein>
    <submittedName>
        <fullName evidence="2">Putative membrane protein</fullName>
    </submittedName>
</protein>
<feature type="transmembrane region" description="Helical" evidence="1">
    <location>
        <begin position="357"/>
        <end position="376"/>
    </location>
</feature>
<feature type="transmembrane region" description="Helical" evidence="1">
    <location>
        <begin position="160"/>
        <end position="183"/>
    </location>
</feature>
<feature type="transmembrane region" description="Helical" evidence="1">
    <location>
        <begin position="119"/>
        <end position="140"/>
    </location>
</feature>
<organism evidence="2 3">
    <name type="scientific">Streptococcus equi subsp. equi (strain 4047)</name>
    <dbReference type="NCBI Taxonomy" id="553482"/>
    <lineage>
        <taxon>Bacteria</taxon>
        <taxon>Bacillati</taxon>
        <taxon>Bacillota</taxon>
        <taxon>Bacilli</taxon>
        <taxon>Lactobacillales</taxon>
        <taxon>Streptococcaceae</taxon>
        <taxon>Streptococcus</taxon>
    </lineage>
</organism>
<keyword evidence="1" id="KW-0812">Transmembrane</keyword>
<reference evidence="2 3" key="1">
    <citation type="journal article" date="2009" name="PLoS Pathog.">
        <title>Genomic evidence for the evolution of Streptococcus equi: host restriction, increased virulence, and genetic exchange with human pathogens.</title>
        <authorList>
            <person name="Holden M.T.G."/>
            <person name="Heather Z."/>
            <person name="Paillot R."/>
            <person name="Steward K.F."/>
            <person name="Webb K."/>
            <person name="Ainslie F."/>
            <person name="Jourdan T."/>
            <person name="Bason N.C."/>
            <person name="Holroyd N.E."/>
            <person name="Mungall K."/>
            <person name="Quail M.A."/>
            <person name="Sanders M."/>
            <person name="Simmonds M."/>
            <person name="Willey D."/>
            <person name="Brooks K."/>
            <person name="Aanensen D.M."/>
            <person name="Spratt B.G."/>
            <person name="Jolley K.A."/>
            <person name="Maiden M.C.J."/>
            <person name="Kehoe M."/>
            <person name="Chanter N."/>
            <person name="Bentley S.D."/>
            <person name="Robinson C."/>
            <person name="Maskell D.J."/>
            <person name="Parkhill J."/>
            <person name="Waller A.S."/>
        </authorList>
    </citation>
    <scope>NUCLEOTIDE SEQUENCE [LARGE SCALE GENOMIC DNA]</scope>
    <source>
        <strain evidence="2 3">4047</strain>
    </source>
</reference>
<feature type="transmembrane region" description="Helical" evidence="1">
    <location>
        <begin position="12"/>
        <end position="35"/>
    </location>
</feature>
<sequence length="379" mass="43074" precursor="true">MKHVFKYHKGDILGYLNIVGFTLLFYGSVIGMIMFRDYLTYDGAGSLISTFILVSGTYHSVKSTFPYEGKRHPTFILTPYYLFKHLLLSVTKVYAFQIRVVTIGIICLAIAFPEQLVWIALSVLAVFIYWLSLPLVAIFRVAGRLLNLLMIYGMYLNQELLVIACLCLNVVILVLSVTINVHYPYQWLAVRARKEEKTITLLKLVINTITDHLALMVLFSIFCIAVTYFTQRLLLSFDYSSFSIPVFFLSASTYIALLEVMVGKNIKELELDRGLAVLQFLNRDISVYKAYRNSQFLLSAHILAVIHTGCAIGLLPFLLNGQAALFLSNLVMIPFIYFISFCYFVKSLKIVAGDLSVFRWVILVLYFILVVIAMVGSRL</sequence>
<dbReference type="KEGG" id="seu:SEQ_0217"/>
<feature type="transmembrane region" description="Helical" evidence="1">
    <location>
        <begin position="93"/>
        <end position="112"/>
    </location>
</feature>
<dbReference type="RefSeq" id="WP_012678901.1">
    <property type="nucleotide sequence ID" value="NC_012471.1"/>
</dbReference>
<gene>
    <name evidence="2" type="ordered locus">SEQ_0217</name>
</gene>
<dbReference type="OrthoDB" id="2236433at2"/>